<reference evidence="4 5" key="1">
    <citation type="submission" date="2017-03" db="EMBL/GenBank/DDBJ databases">
        <title>Genome of the blue death feigning beetle - Asbolus verrucosus.</title>
        <authorList>
            <person name="Rider S.D."/>
        </authorList>
    </citation>
    <scope>NUCLEOTIDE SEQUENCE [LARGE SCALE GENOMIC DNA]</scope>
    <source>
        <strain evidence="4">Butters</strain>
        <tissue evidence="4">Head and leg muscle</tissue>
    </source>
</reference>
<dbReference type="SUPFAM" id="SSF50494">
    <property type="entry name" value="Trypsin-like serine proteases"/>
    <property type="match status" value="1"/>
</dbReference>
<dbReference type="InterPro" id="IPR043504">
    <property type="entry name" value="Peptidase_S1_PA_chymotrypsin"/>
</dbReference>
<dbReference type="Proteomes" id="UP000292052">
    <property type="component" value="Unassembled WGS sequence"/>
</dbReference>
<evidence type="ECO:0000313" key="5">
    <source>
        <dbReference type="Proteomes" id="UP000292052"/>
    </source>
</evidence>
<protein>
    <submittedName>
        <fullName evidence="4">Trypsin domain containing protein</fullName>
    </submittedName>
</protein>
<comment type="similarity">
    <text evidence="2">Belongs to the peptidase S1 family. CLIP subfamily.</text>
</comment>
<keyword evidence="5" id="KW-1185">Reference proteome</keyword>
<dbReference type="STRING" id="1661398.A0A482WAZ9"/>
<dbReference type="PANTHER" id="PTHR24256">
    <property type="entry name" value="TRYPTASE-RELATED"/>
    <property type="match status" value="1"/>
</dbReference>
<dbReference type="EMBL" id="QDEB01014957">
    <property type="protein sequence ID" value="RZC41693.1"/>
    <property type="molecule type" value="Genomic_DNA"/>
</dbReference>
<name>A0A482WAZ9_ASBVE</name>
<dbReference type="AlphaFoldDB" id="A0A482WAZ9"/>
<feature type="domain" description="Peptidase S1" evidence="3">
    <location>
        <begin position="17"/>
        <end position="61"/>
    </location>
</feature>
<organism evidence="4 5">
    <name type="scientific">Asbolus verrucosus</name>
    <name type="common">Desert ironclad beetle</name>
    <dbReference type="NCBI Taxonomy" id="1661398"/>
    <lineage>
        <taxon>Eukaryota</taxon>
        <taxon>Metazoa</taxon>
        <taxon>Ecdysozoa</taxon>
        <taxon>Arthropoda</taxon>
        <taxon>Hexapoda</taxon>
        <taxon>Insecta</taxon>
        <taxon>Pterygota</taxon>
        <taxon>Neoptera</taxon>
        <taxon>Endopterygota</taxon>
        <taxon>Coleoptera</taxon>
        <taxon>Polyphaga</taxon>
        <taxon>Cucujiformia</taxon>
        <taxon>Tenebrionidae</taxon>
        <taxon>Pimeliinae</taxon>
        <taxon>Asbolus</taxon>
    </lineage>
</organism>
<proteinExistence type="inferred from homology"/>
<evidence type="ECO:0000256" key="2">
    <source>
        <dbReference type="ARBA" id="ARBA00024195"/>
    </source>
</evidence>
<sequence>MINRNPSEYELFQHLSKSRSQIHLSYDTTTYLNNIAVIELEKEIKFGDNVHSACLNTKTRVEEVALTEWANADRYNQFLINSHFIFFNIFYTDNWTNLILRKSNYLPFLAKNVTQAIRRKFQSYCRHHVRNNDTCKSNLQGALRVPNGKLFTLVALLSYGQRCDINFPTVFTKIDTYLDWIQSIVWK</sequence>
<comment type="caution">
    <text evidence="4">The sequence shown here is derived from an EMBL/GenBank/DDBJ whole genome shotgun (WGS) entry which is preliminary data.</text>
</comment>
<evidence type="ECO:0000256" key="1">
    <source>
        <dbReference type="ARBA" id="ARBA00023157"/>
    </source>
</evidence>
<keyword evidence="1" id="KW-1015">Disulfide bond</keyword>
<evidence type="ECO:0000313" key="4">
    <source>
        <dbReference type="EMBL" id="RZC41693.1"/>
    </source>
</evidence>
<dbReference type="OrthoDB" id="6339452at2759"/>
<dbReference type="Gene3D" id="2.40.10.10">
    <property type="entry name" value="Trypsin-like serine proteases"/>
    <property type="match status" value="2"/>
</dbReference>
<gene>
    <name evidence="4" type="ORF">BDFB_010341</name>
</gene>
<dbReference type="InterPro" id="IPR051487">
    <property type="entry name" value="Ser/Thr_Proteases_Immune/Dev"/>
</dbReference>
<dbReference type="InterPro" id="IPR009003">
    <property type="entry name" value="Peptidase_S1_PA"/>
</dbReference>
<dbReference type="InterPro" id="IPR001254">
    <property type="entry name" value="Trypsin_dom"/>
</dbReference>
<accession>A0A482WAZ9</accession>
<dbReference type="Pfam" id="PF00089">
    <property type="entry name" value="Trypsin"/>
    <property type="match status" value="1"/>
</dbReference>
<dbReference type="GO" id="GO:0006508">
    <property type="term" value="P:proteolysis"/>
    <property type="evidence" value="ECO:0007669"/>
    <property type="project" value="InterPro"/>
</dbReference>
<evidence type="ECO:0000259" key="3">
    <source>
        <dbReference type="Pfam" id="PF00089"/>
    </source>
</evidence>
<dbReference type="GO" id="GO:0004252">
    <property type="term" value="F:serine-type endopeptidase activity"/>
    <property type="evidence" value="ECO:0007669"/>
    <property type="project" value="InterPro"/>
</dbReference>